<organism evidence="4 5">
    <name type="scientific">Clostridium sardiniense</name>
    <name type="common">Clostridium absonum</name>
    <dbReference type="NCBI Taxonomy" id="29369"/>
    <lineage>
        <taxon>Bacteria</taxon>
        <taxon>Bacillati</taxon>
        <taxon>Bacillota</taxon>
        <taxon>Clostridia</taxon>
        <taxon>Eubacteriales</taxon>
        <taxon>Clostridiaceae</taxon>
        <taxon>Clostridium</taxon>
    </lineage>
</organism>
<dbReference type="NCBIfam" id="TIGR01300">
    <property type="entry name" value="CPA3_mnhG_phaG"/>
    <property type="match status" value="1"/>
</dbReference>
<sequence>MIINFIIGALIIIGMFFIIAGVIGIFKFKDVFCRLQASTNISTLGAMSILIACSIYGFSNNDISLGMKCIIITIFLLITNPVASHAMTRAAYKKEAKLCDETICDEYGGRK</sequence>
<dbReference type="PANTHER" id="PTHR34703:SF1">
    <property type="entry name" value="ANTIPORTER SUBUNIT MNHG2-RELATED"/>
    <property type="match status" value="1"/>
</dbReference>
<dbReference type="PANTHER" id="PTHR34703">
    <property type="entry name" value="ANTIPORTER SUBUNIT MNHG2-RELATED"/>
    <property type="match status" value="1"/>
</dbReference>
<comment type="similarity">
    <text evidence="2">Belongs to the CPA3 antiporters (TC 2.A.63) subunit G family.</text>
</comment>
<keyword evidence="5" id="KW-1185">Reference proteome</keyword>
<dbReference type="InterPro" id="IPR005133">
    <property type="entry name" value="PhaG_MnhG_YufB"/>
</dbReference>
<feature type="transmembrane region" description="Helical" evidence="3">
    <location>
        <begin position="38"/>
        <end position="59"/>
    </location>
</feature>
<keyword evidence="3" id="KW-1133">Transmembrane helix</keyword>
<dbReference type="NCBIfam" id="NF009314">
    <property type="entry name" value="PRK12674.1-2"/>
    <property type="match status" value="1"/>
</dbReference>
<protein>
    <submittedName>
        <fullName evidence="4">Monovalent cation/H(+) antiporter subunit G</fullName>
    </submittedName>
</protein>
<dbReference type="EMBL" id="JAIKTU010000009">
    <property type="protein sequence ID" value="MBY0756155.1"/>
    <property type="molecule type" value="Genomic_DNA"/>
</dbReference>
<feature type="transmembrane region" description="Helical" evidence="3">
    <location>
        <begin position="65"/>
        <end position="83"/>
    </location>
</feature>
<evidence type="ECO:0000256" key="2">
    <source>
        <dbReference type="ARBA" id="ARBA00008404"/>
    </source>
</evidence>
<dbReference type="RefSeq" id="WP_221861435.1">
    <property type="nucleotide sequence ID" value="NZ_JAIKTU010000009.1"/>
</dbReference>
<evidence type="ECO:0000256" key="1">
    <source>
        <dbReference type="ARBA" id="ARBA00004141"/>
    </source>
</evidence>
<gene>
    <name evidence="4" type="primary">mnhG</name>
    <name evidence="4" type="ORF">K5V21_11940</name>
</gene>
<feature type="transmembrane region" description="Helical" evidence="3">
    <location>
        <begin position="6"/>
        <end position="26"/>
    </location>
</feature>
<reference evidence="4 5" key="1">
    <citation type="journal article" date="2021" name="Cell Host Microbe">
        <title>in vivo commensal control of Clostridioides difficile virulence.</title>
        <authorList>
            <person name="Girinathan B.P."/>
            <person name="Dibenedetto N."/>
            <person name="Worley J.N."/>
            <person name="Peltier J."/>
            <person name="Arrieta-Ortiz M.L."/>
            <person name="Rupa Christinal Immanuel S."/>
            <person name="Lavin R."/>
            <person name="Delaney M.L."/>
            <person name="Cummins C."/>
            <person name="Hoffmann M."/>
            <person name="Luo Y."/>
            <person name="Gonzalez-Escalona N."/>
            <person name="Allard M."/>
            <person name="Onderdonk A.B."/>
            <person name="Gerber G.K."/>
            <person name="Sonenshein A.L."/>
            <person name="Baliga N."/>
            <person name="Dupuy B."/>
            <person name="Bry L."/>
        </authorList>
    </citation>
    <scope>NUCLEOTIDE SEQUENCE [LARGE SCALE GENOMIC DNA]</scope>
    <source>
        <strain evidence="4 5">DSM 599</strain>
    </source>
</reference>
<comment type="caution">
    <text evidence="4">The sequence shown here is derived from an EMBL/GenBank/DDBJ whole genome shotgun (WGS) entry which is preliminary data.</text>
</comment>
<evidence type="ECO:0000313" key="4">
    <source>
        <dbReference type="EMBL" id="MBY0756155.1"/>
    </source>
</evidence>
<keyword evidence="3" id="KW-0812">Transmembrane</keyword>
<proteinExistence type="inferred from homology"/>
<dbReference type="Pfam" id="PF03334">
    <property type="entry name" value="PhaG_MnhG_YufB"/>
    <property type="match status" value="1"/>
</dbReference>
<evidence type="ECO:0000313" key="5">
    <source>
        <dbReference type="Proteomes" id="UP001299068"/>
    </source>
</evidence>
<dbReference type="Proteomes" id="UP001299068">
    <property type="component" value="Unassembled WGS sequence"/>
</dbReference>
<keyword evidence="3" id="KW-0472">Membrane</keyword>
<evidence type="ECO:0000256" key="3">
    <source>
        <dbReference type="SAM" id="Phobius"/>
    </source>
</evidence>
<accession>A0ABS7KZC6</accession>
<comment type="subcellular location">
    <subcellularLocation>
        <location evidence="1">Membrane</location>
        <topology evidence="1">Multi-pass membrane protein</topology>
    </subcellularLocation>
</comment>
<name>A0ABS7KZC6_CLOSR</name>